<keyword evidence="8 14" id="KW-0472">Membrane</keyword>
<dbReference type="GeneID" id="121400931"/>
<keyword evidence="10 13" id="KW-0675">Receptor</keyword>
<evidence type="ECO:0000256" key="9">
    <source>
        <dbReference type="ARBA" id="ARBA00023157"/>
    </source>
</evidence>
<dbReference type="InterPro" id="IPR017452">
    <property type="entry name" value="GPCR_Rhodpsn_7TM"/>
</dbReference>
<protein>
    <recommendedName>
        <fullName evidence="14">Olfactory receptor</fullName>
    </recommendedName>
</protein>
<dbReference type="CDD" id="cd15224">
    <property type="entry name" value="7tmA_OR6B-like"/>
    <property type="match status" value="1"/>
</dbReference>
<keyword evidence="3 14" id="KW-0716">Sensory transduction</keyword>
<dbReference type="PROSITE" id="PS50262">
    <property type="entry name" value="G_PROTEIN_RECEP_F1_2"/>
    <property type="match status" value="1"/>
</dbReference>
<evidence type="ECO:0000256" key="3">
    <source>
        <dbReference type="ARBA" id="ARBA00022606"/>
    </source>
</evidence>
<dbReference type="AlphaFoldDB" id="A0A8J1MHM8"/>
<feature type="transmembrane region" description="Helical" evidence="14">
    <location>
        <begin position="271"/>
        <end position="292"/>
    </location>
</feature>
<evidence type="ECO:0000256" key="5">
    <source>
        <dbReference type="ARBA" id="ARBA00022725"/>
    </source>
</evidence>
<dbReference type="Pfam" id="PF13853">
    <property type="entry name" value="7tm_4"/>
    <property type="match status" value="1"/>
</dbReference>
<evidence type="ECO:0000256" key="8">
    <source>
        <dbReference type="ARBA" id="ARBA00023136"/>
    </source>
</evidence>
<dbReference type="OrthoDB" id="9447100at2759"/>
<keyword evidence="7 13" id="KW-0297">G-protein coupled receptor</keyword>
<proteinExistence type="inferred from homology"/>
<evidence type="ECO:0000256" key="6">
    <source>
        <dbReference type="ARBA" id="ARBA00022989"/>
    </source>
</evidence>
<evidence type="ECO:0000256" key="14">
    <source>
        <dbReference type="RuleBase" id="RU363047"/>
    </source>
</evidence>
<name>A0A8J1MHM8_XENLA</name>
<accession>A0A8J1MHM8</accession>
<dbReference type="FunFam" id="1.20.1070.10:FF:000001">
    <property type="entry name" value="Olfactory receptor"/>
    <property type="match status" value="1"/>
</dbReference>
<dbReference type="GO" id="GO:0004984">
    <property type="term" value="F:olfactory receptor activity"/>
    <property type="evidence" value="ECO:0007669"/>
    <property type="project" value="InterPro"/>
</dbReference>
<evidence type="ECO:0000256" key="7">
    <source>
        <dbReference type="ARBA" id="ARBA00023040"/>
    </source>
</evidence>
<evidence type="ECO:0000256" key="4">
    <source>
        <dbReference type="ARBA" id="ARBA00022692"/>
    </source>
</evidence>
<keyword evidence="9" id="KW-1015">Disulfide bond</keyword>
<dbReference type="GO" id="GO:0005886">
    <property type="term" value="C:plasma membrane"/>
    <property type="evidence" value="ECO:0007669"/>
    <property type="project" value="UniProtKB-SubCell"/>
</dbReference>
<reference evidence="17" key="1">
    <citation type="submission" date="2025-08" db="UniProtKB">
        <authorList>
            <consortium name="RefSeq"/>
        </authorList>
    </citation>
    <scope>IDENTIFICATION</scope>
    <source>
        <strain evidence="17">J_2021</strain>
        <tissue evidence="17">Erythrocytes</tissue>
    </source>
</reference>
<dbReference type="Proteomes" id="UP000186698">
    <property type="component" value="Chromosome 1L"/>
</dbReference>
<keyword evidence="2 14" id="KW-1003">Cell membrane</keyword>
<dbReference type="KEGG" id="xla:121400931"/>
<keyword evidence="4 13" id="KW-0812">Transmembrane</keyword>
<dbReference type="Gene3D" id="1.20.1070.10">
    <property type="entry name" value="Rhodopsin 7-helix transmembrane proteins"/>
    <property type="match status" value="1"/>
</dbReference>
<evidence type="ECO:0000256" key="10">
    <source>
        <dbReference type="ARBA" id="ARBA00023170"/>
    </source>
</evidence>
<dbReference type="SUPFAM" id="SSF81321">
    <property type="entry name" value="Family A G protein-coupled receptor-like"/>
    <property type="match status" value="1"/>
</dbReference>
<evidence type="ECO:0000256" key="13">
    <source>
        <dbReference type="RuleBase" id="RU000688"/>
    </source>
</evidence>
<evidence type="ECO:0000256" key="2">
    <source>
        <dbReference type="ARBA" id="ARBA00022475"/>
    </source>
</evidence>
<keyword evidence="16" id="KW-1185">Reference proteome</keyword>
<evidence type="ECO:0000313" key="17">
    <source>
        <dbReference type="RefSeq" id="XP_041440891.1"/>
    </source>
</evidence>
<dbReference type="PANTHER" id="PTHR24242:SF253">
    <property type="entry name" value="OLFACTORY RECEPTOR-RELATED"/>
    <property type="match status" value="1"/>
</dbReference>
<dbReference type="PRINTS" id="PR00237">
    <property type="entry name" value="GPCRRHODOPSN"/>
</dbReference>
<evidence type="ECO:0000256" key="1">
    <source>
        <dbReference type="ARBA" id="ARBA00004651"/>
    </source>
</evidence>
<keyword evidence="11" id="KW-0325">Glycoprotein</keyword>
<gene>
    <name evidence="17" type="primary">LOC121400931</name>
</gene>
<dbReference type="PANTHER" id="PTHR24242">
    <property type="entry name" value="G-PROTEIN COUPLED RECEPTOR"/>
    <property type="match status" value="1"/>
</dbReference>
<evidence type="ECO:0000256" key="11">
    <source>
        <dbReference type="ARBA" id="ARBA00023180"/>
    </source>
</evidence>
<sequence>MEDGNETTITEFFLRGFPTRLEIQILLFIVFLIAYIITVSENIMIIMVIQLHSKLRKPMFFFLSNMSFLEICYISVTLPNLLVNTLSKDMSISLAGCMTQLYFFISLMCTECVLLAVMAFDRYIAVCHPLHYVTIVSKKLCIQLAAASWIAGFTVSVIKVYFISRLSFCGPNIINHFFCDISPVLNLACVDMSLAEFVDFVLALVILLTPLFVTVASYLCIIFTILKIPTNTGRQKAFSTCASHLTVVTIFFSTTLFMYARPKKAKSLDYFKILSLLYAVFTPMLNPFIYCLRNNEIWGTLKKYFCCKKTLP</sequence>
<feature type="transmembrane region" description="Helical" evidence="14">
    <location>
        <begin position="60"/>
        <end position="81"/>
    </location>
</feature>
<comment type="subcellular location">
    <subcellularLocation>
        <location evidence="1 14">Cell membrane</location>
        <topology evidence="1 14">Multi-pass membrane protein</topology>
    </subcellularLocation>
</comment>
<dbReference type="InterPro" id="IPR000276">
    <property type="entry name" value="GPCR_Rhodpsn"/>
</dbReference>
<evidence type="ECO:0000313" key="16">
    <source>
        <dbReference type="Proteomes" id="UP000186698"/>
    </source>
</evidence>
<dbReference type="InterPro" id="IPR050939">
    <property type="entry name" value="Olfactory_GPCR1"/>
</dbReference>
<dbReference type="RefSeq" id="XP_041440891.1">
    <property type="nucleotide sequence ID" value="XM_041584957.1"/>
</dbReference>
<feature type="domain" description="G-protein coupled receptors family 1 profile" evidence="15">
    <location>
        <begin position="41"/>
        <end position="290"/>
    </location>
</feature>
<keyword evidence="12 13" id="KW-0807">Transducer</keyword>
<evidence type="ECO:0000256" key="12">
    <source>
        <dbReference type="ARBA" id="ARBA00023224"/>
    </source>
</evidence>
<dbReference type="GO" id="GO:0004930">
    <property type="term" value="F:G protein-coupled receptor activity"/>
    <property type="evidence" value="ECO:0007669"/>
    <property type="project" value="UniProtKB-KW"/>
</dbReference>
<feature type="transmembrane region" description="Helical" evidence="14">
    <location>
        <begin position="140"/>
        <end position="162"/>
    </location>
</feature>
<keyword evidence="6 14" id="KW-1133">Transmembrane helix</keyword>
<feature type="transmembrane region" description="Helical" evidence="14">
    <location>
        <begin position="23"/>
        <end position="48"/>
    </location>
</feature>
<feature type="transmembrane region" description="Helical" evidence="14">
    <location>
        <begin position="101"/>
        <end position="120"/>
    </location>
</feature>
<dbReference type="PROSITE" id="PS00237">
    <property type="entry name" value="G_PROTEIN_RECEP_F1_1"/>
    <property type="match status" value="1"/>
</dbReference>
<dbReference type="PRINTS" id="PR00245">
    <property type="entry name" value="OLFACTORYR"/>
</dbReference>
<organism evidence="16 17">
    <name type="scientific">Xenopus laevis</name>
    <name type="common">African clawed frog</name>
    <dbReference type="NCBI Taxonomy" id="8355"/>
    <lineage>
        <taxon>Eukaryota</taxon>
        <taxon>Metazoa</taxon>
        <taxon>Chordata</taxon>
        <taxon>Craniata</taxon>
        <taxon>Vertebrata</taxon>
        <taxon>Euteleostomi</taxon>
        <taxon>Amphibia</taxon>
        <taxon>Batrachia</taxon>
        <taxon>Anura</taxon>
        <taxon>Pipoidea</taxon>
        <taxon>Pipidae</taxon>
        <taxon>Xenopodinae</taxon>
        <taxon>Xenopus</taxon>
        <taxon>Xenopus</taxon>
    </lineage>
</organism>
<feature type="transmembrane region" description="Helical" evidence="14">
    <location>
        <begin position="238"/>
        <end position="259"/>
    </location>
</feature>
<feature type="transmembrane region" description="Helical" evidence="14">
    <location>
        <begin position="200"/>
        <end position="226"/>
    </location>
</feature>
<keyword evidence="5 14" id="KW-0552">Olfaction</keyword>
<evidence type="ECO:0000259" key="15">
    <source>
        <dbReference type="PROSITE" id="PS50262"/>
    </source>
</evidence>
<comment type="similarity">
    <text evidence="13">Belongs to the G-protein coupled receptor 1 family.</text>
</comment>
<dbReference type="InterPro" id="IPR000725">
    <property type="entry name" value="Olfact_rcpt"/>
</dbReference>